<dbReference type="SUPFAM" id="SSF47336">
    <property type="entry name" value="ACP-like"/>
    <property type="match status" value="1"/>
</dbReference>
<dbReference type="eggNOG" id="COG0236">
    <property type="taxonomic scope" value="Bacteria"/>
</dbReference>
<accession>A8I6Z2</accession>
<reference evidence="2" key="2">
    <citation type="submission" date="2007-04" db="EMBL/GenBank/DDBJ databases">
        <title>Complete genome sequence of the nitrogen-fixing bacterium Azorhizobium caulinodans ORS571.</title>
        <authorList>
            <person name="Lee K.B."/>
            <person name="Backer P.D."/>
            <person name="Aono T."/>
            <person name="Liu C.T."/>
            <person name="Suzuki S."/>
            <person name="Suzuki T."/>
            <person name="Kaneko T."/>
            <person name="Yamada M."/>
            <person name="Tabata S."/>
            <person name="Kupfer D.M."/>
            <person name="Najar F.Z."/>
            <person name="Wiley G.B."/>
            <person name="Roe B."/>
            <person name="Binnewies T."/>
            <person name="Ussery D."/>
            <person name="Vereecke D."/>
            <person name="Gevers D."/>
            <person name="Holsters M."/>
            <person name="Oyaizu H."/>
        </authorList>
    </citation>
    <scope>NUCLEOTIDE SEQUENCE [LARGE SCALE GENOMIC DNA]</scope>
    <source>
        <strain evidence="2">ATCC 43989 / DSM 5975 / JCM 20966 / LMG 6465 / NBRC 14845 / NCIMB 13405 / ORS 571</strain>
    </source>
</reference>
<reference evidence="1 2" key="5">
    <citation type="journal article" date="2010" name="Appl. Environ. Microbiol.">
        <title>phrR-like gene praR of Azorhizobium caulinodans ORS571 is essential for symbiosis with Sesbania rostrata and is involved in expression of reb genes.</title>
        <authorList>
            <person name="Akiba N."/>
            <person name="Aono T."/>
            <person name="Toyazaki H."/>
            <person name="Sato S."/>
            <person name="Oyaizu H."/>
        </authorList>
    </citation>
    <scope>NUCLEOTIDE SEQUENCE [LARGE SCALE GENOMIC DNA]</scope>
    <source>
        <strain evidence="2">ATCC 43989 / DSM 5975 / JCM 20966 / LMG 6465 / NBRC 14845 / NCIMB 13405 / ORS 571</strain>
    </source>
</reference>
<name>A8I6Z2_AZOC5</name>
<keyword evidence="2" id="KW-1185">Reference proteome</keyword>
<dbReference type="Proteomes" id="UP000000270">
    <property type="component" value="Chromosome"/>
</dbReference>
<reference evidence="1 2" key="1">
    <citation type="journal article" date="2007" name="Appl. Environ. Microbiol.">
        <title>Rhizobial factors required for stem nodule maturation and maintenance in Sesbania rostrata-Azorhizobium caulinodans ORS571 symbiosis.</title>
        <authorList>
            <person name="Suzuki S."/>
            <person name="Aono T."/>
            <person name="Lee KB."/>
            <person name="Suzuki T."/>
            <person name="Liu CT."/>
            <person name="Miwa H."/>
            <person name="Wakao S."/>
            <person name="Iki T."/>
            <person name="Oyaizu H."/>
        </authorList>
    </citation>
    <scope>NUCLEOTIDE SEQUENCE [LARGE SCALE GENOMIC DNA]</scope>
    <source>
        <strain evidence="2">ATCC 43989 / DSM 5975 / JCM 20966 / LMG 6465 / NBRC 14845 / NCIMB 13405 / ORS 571</strain>
    </source>
</reference>
<dbReference type="KEGG" id="azc:AZC_2060"/>
<evidence type="ECO:0000313" key="1">
    <source>
        <dbReference type="EMBL" id="BAF88058.1"/>
    </source>
</evidence>
<reference evidence="1 2" key="4">
    <citation type="journal article" date="2009" name="Appl. Environ. Microbiol.">
        <title>Comparative genome-wide transcriptional profiling of Azorhizobium caulinodans ORS571 grown under free-living and symbiotic conditions.</title>
        <authorList>
            <person name="Tsukada S."/>
            <person name="Aono T."/>
            <person name="Akiba N."/>
            <person name="Lee KB."/>
            <person name="Liu CT."/>
            <person name="Toyazaki H."/>
            <person name="Oyaizu H."/>
        </authorList>
    </citation>
    <scope>NUCLEOTIDE SEQUENCE [LARGE SCALE GENOMIC DNA]</scope>
    <source>
        <strain evidence="2">ATCC 43989 / DSM 5975 / JCM 20966 / LMG 6465 / NBRC 14845 / NCIMB 13405 / ORS 571</strain>
    </source>
</reference>
<reference evidence="1 2" key="3">
    <citation type="journal article" date="2008" name="BMC Genomics">
        <title>The genome of the versatile nitrogen fixer Azorhizobium caulinodans ORS571.</title>
        <authorList>
            <person name="Lee KB."/>
            <person name="Backer P.D."/>
            <person name="Aono T."/>
            <person name="Liu CT."/>
            <person name="Suzuki S."/>
            <person name="Suzuki T."/>
            <person name="Kaneko T."/>
            <person name="Yamada M."/>
            <person name="Tabata S."/>
            <person name="Kupfer D.M."/>
            <person name="Najar F.Z."/>
            <person name="Wiley G.B."/>
            <person name="Roe B."/>
            <person name="Binnewies T.T."/>
            <person name="Ussery D.W."/>
            <person name="D'Haeze W."/>
            <person name="Herder J.D."/>
            <person name="Gevers D."/>
            <person name="Vereecke D."/>
            <person name="Holsters M."/>
            <person name="Oyaizu H."/>
        </authorList>
    </citation>
    <scope>NUCLEOTIDE SEQUENCE [LARGE SCALE GENOMIC DNA]</scope>
    <source>
        <strain evidence="2">ATCC 43989 / DSM 5975 / JCM 20966 / LMG 6465 / NBRC 14845 / NCIMB 13405 / ORS 571</strain>
    </source>
</reference>
<proteinExistence type="predicted"/>
<sequence>MRGRAGGKMDVQEKVFASFKEAFDVDDTIDRSLLVYRELPEWNSIGHMTLVAALETEFDAMLEADDILAMSSFDKAVEIMSKYHSH</sequence>
<dbReference type="Gene3D" id="1.10.1200.10">
    <property type="entry name" value="ACP-like"/>
    <property type="match status" value="1"/>
</dbReference>
<dbReference type="AlphaFoldDB" id="A8I6Z2"/>
<protein>
    <submittedName>
        <fullName evidence="1">Acyl carrier protein</fullName>
    </submittedName>
</protein>
<dbReference type="HOGENOM" id="CLU_108696_20_1_5"/>
<dbReference type="STRING" id="438753.AZC_2060"/>
<evidence type="ECO:0000313" key="2">
    <source>
        <dbReference type="Proteomes" id="UP000000270"/>
    </source>
</evidence>
<reference evidence="1 2" key="6">
    <citation type="journal article" date="2011" name="Appl. Environ. Microbiol.">
        <title>Involvement of the azorhizobial chromosome partition gene (parA) in the onset of bacteroid differentiation during Sesbania rostrata stem nodule development.</title>
        <authorList>
            <person name="Liu CT."/>
            <person name="Lee KB."/>
            <person name="Wang YS."/>
            <person name="Peng MH."/>
            <person name="Lee KT."/>
            <person name="Suzuki S."/>
            <person name="Suzuki T."/>
            <person name="Oyaizu H."/>
        </authorList>
    </citation>
    <scope>NUCLEOTIDE SEQUENCE [LARGE SCALE GENOMIC DNA]</scope>
    <source>
        <strain evidence="2">ATCC 43989 / DSM 5975 / JCM 20966 / LMG 6465 / NBRC 14845 / NCIMB 13405 / ORS 571</strain>
    </source>
</reference>
<dbReference type="EMBL" id="AP009384">
    <property type="protein sequence ID" value="BAF88058.1"/>
    <property type="molecule type" value="Genomic_DNA"/>
</dbReference>
<gene>
    <name evidence="1" type="ordered locus">AZC_2060</name>
</gene>
<organism evidence="1 2">
    <name type="scientific">Azorhizobium caulinodans (strain ATCC 43989 / DSM 5975 / JCM 20966 / LMG 6465 / NBRC 14845 / NCIMB 13405 / ORS 571)</name>
    <dbReference type="NCBI Taxonomy" id="438753"/>
    <lineage>
        <taxon>Bacteria</taxon>
        <taxon>Pseudomonadati</taxon>
        <taxon>Pseudomonadota</taxon>
        <taxon>Alphaproteobacteria</taxon>
        <taxon>Hyphomicrobiales</taxon>
        <taxon>Xanthobacteraceae</taxon>
        <taxon>Azorhizobium</taxon>
    </lineage>
</organism>
<dbReference type="InterPro" id="IPR036736">
    <property type="entry name" value="ACP-like_sf"/>
</dbReference>